<evidence type="ECO:0000256" key="1">
    <source>
        <dbReference type="SAM" id="MobiDB-lite"/>
    </source>
</evidence>
<dbReference type="GeneID" id="9470816"/>
<organism evidence="3 4">
    <name type="scientific">Phytophthora infestans (strain T30-4)</name>
    <name type="common">Potato late blight agent</name>
    <dbReference type="NCBI Taxonomy" id="403677"/>
    <lineage>
        <taxon>Eukaryota</taxon>
        <taxon>Sar</taxon>
        <taxon>Stramenopiles</taxon>
        <taxon>Oomycota</taxon>
        <taxon>Peronosporomycetes</taxon>
        <taxon>Peronosporales</taxon>
        <taxon>Peronosporaceae</taxon>
        <taxon>Phytophthora</taxon>
    </lineage>
</organism>
<dbReference type="AlphaFoldDB" id="D0NHV2"/>
<dbReference type="VEuPathDB" id="FungiDB:PITG_11803"/>
<dbReference type="Gene3D" id="1.10.10.60">
    <property type="entry name" value="Homeodomain-like"/>
    <property type="match status" value="1"/>
</dbReference>
<evidence type="ECO:0000313" key="4">
    <source>
        <dbReference type="Proteomes" id="UP000006643"/>
    </source>
</evidence>
<name>D0NHV2_PHYIT</name>
<dbReference type="InParanoid" id="D0NHV2"/>
<accession>D0NHV2</accession>
<dbReference type="SUPFAM" id="SSF53271">
    <property type="entry name" value="PRTase-like"/>
    <property type="match status" value="1"/>
</dbReference>
<dbReference type="Proteomes" id="UP000006643">
    <property type="component" value="Unassembled WGS sequence"/>
</dbReference>
<evidence type="ECO:0000313" key="3">
    <source>
        <dbReference type="EMBL" id="EEY58827.1"/>
    </source>
</evidence>
<dbReference type="OMA" id="LEHPPCA"/>
<dbReference type="HOGENOM" id="CLU_027248_1_1_1"/>
<proteinExistence type="predicted"/>
<feature type="region of interest" description="Disordered" evidence="1">
    <location>
        <begin position="256"/>
        <end position="290"/>
    </location>
</feature>
<keyword evidence="4" id="KW-1185">Reference proteome</keyword>
<dbReference type="InterPro" id="IPR000836">
    <property type="entry name" value="PRTase_dom"/>
</dbReference>
<dbReference type="InterPro" id="IPR029057">
    <property type="entry name" value="PRTase-like"/>
</dbReference>
<dbReference type="RefSeq" id="XP_002901300.1">
    <property type="nucleotide sequence ID" value="XM_002901254.1"/>
</dbReference>
<evidence type="ECO:0000259" key="2">
    <source>
        <dbReference type="Pfam" id="PF14681"/>
    </source>
</evidence>
<dbReference type="Gene3D" id="3.40.50.2020">
    <property type="match status" value="1"/>
</dbReference>
<protein>
    <recommendedName>
        <fullName evidence="2">Phosphoribosyltransferase domain-containing protein</fullName>
    </recommendedName>
</protein>
<dbReference type="Pfam" id="PF14681">
    <property type="entry name" value="UPRTase"/>
    <property type="match status" value="1"/>
</dbReference>
<dbReference type="eggNOG" id="KOG1017">
    <property type="taxonomic scope" value="Eukaryota"/>
</dbReference>
<feature type="compositionally biased region" description="Basic residues" evidence="1">
    <location>
        <begin position="266"/>
        <end position="280"/>
    </location>
</feature>
<dbReference type="OrthoDB" id="106623at2759"/>
<feature type="domain" description="Phosphoribosyltransferase" evidence="2">
    <location>
        <begin position="305"/>
        <end position="493"/>
    </location>
</feature>
<sequence>MTLSAQNLLRLIQLIYELVPSLSFGVVATGEYASHSSHTSLCKGFFTAQVLNQQLGSHNKLLCSVPQKMLYTPSAYKNVNAASYAVSSPDGAKRHMVSGPLPRRRDSAPLPGLVSLLQQQQRNPQEAFMLSPHSLQIAQANRVTTPSTSSESGSEKITYNSTLYRPKIEINPVSEQGLQARKVAASNIAASLAPTSTVSSSVAAPIVKSSRYLREMDRRAILSRIEQGEKQSALAKEYKVSRAAICNLNKHRDEVLSRRDGNPLAKHPKKPRPKTLKTKLGKTGWSPTMRENLPQEQQGVYEVKSRAAALLLTTLRKKHATVSEFRRSSDRLMRIVMEEALAHVPVKTVGIFLPNHSKSDGVALEHPPCAVSMEPAGCPMLDLFHLMEPDQPTGYVSFGDMSASPSDSQTRDVQAKICGNRLPSSLNYHNVFIMDHVVTSAEVVIAVVRRLQEHGAVEAMISLVSLITTPEAVEKIYAVFPALKIVVAQVDNGGQELAAPSPVGPVDIEAMRMRASTTDMILDRLEQVYHGLSPATPY</sequence>
<dbReference type="EMBL" id="DS028138">
    <property type="protein sequence ID" value="EEY58827.1"/>
    <property type="molecule type" value="Genomic_DNA"/>
</dbReference>
<dbReference type="KEGG" id="pif:PITG_11803"/>
<dbReference type="STRING" id="403677.D0NHV2"/>
<reference evidence="4" key="1">
    <citation type="journal article" date="2009" name="Nature">
        <title>Genome sequence and analysis of the Irish potato famine pathogen Phytophthora infestans.</title>
        <authorList>
            <consortium name="The Broad Institute Genome Sequencing Platform"/>
            <person name="Haas B.J."/>
            <person name="Kamoun S."/>
            <person name="Zody M.C."/>
            <person name="Jiang R.H."/>
            <person name="Handsaker R.E."/>
            <person name="Cano L.M."/>
            <person name="Grabherr M."/>
            <person name="Kodira C.D."/>
            <person name="Raffaele S."/>
            <person name="Torto-Alalibo T."/>
            <person name="Bozkurt T.O."/>
            <person name="Ah-Fong A.M."/>
            <person name="Alvarado L."/>
            <person name="Anderson V.L."/>
            <person name="Armstrong M.R."/>
            <person name="Avrova A."/>
            <person name="Baxter L."/>
            <person name="Beynon J."/>
            <person name="Boevink P.C."/>
            <person name="Bollmann S.R."/>
            <person name="Bos J.I."/>
            <person name="Bulone V."/>
            <person name="Cai G."/>
            <person name="Cakir C."/>
            <person name="Carrington J.C."/>
            <person name="Chawner M."/>
            <person name="Conti L."/>
            <person name="Costanzo S."/>
            <person name="Ewan R."/>
            <person name="Fahlgren N."/>
            <person name="Fischbach M.A."/>
            <person name="Fugelstad J."/>
            <person name="Gilroy E.M."/>
            <person name="Gnerre S."/>
            <person name="Green P.J."/>
            <person name="Grenville-Briggs L.J."/>
            <person name="Griffith J."/>
            <person name="Grunwald N.J."/>
            <person name="Horn K."/>
            <person name="Horner N.R."/>
            <person name="Hu C.H."/>
            <person name="Huitema E."/>
            <person name="Jeong D.H."/>
            <person name="Jones A.M."/>
            <person name="Jones J.D."/>
            <person name="Jones R.W."/>
            <person name="Karlsson E.K."/>
            <person name="Kunjeti S.G."/>
            <person name="Lamour K."/>
            <person name="Liu Z."/>
            <person name="Ma L."/>
            <person name="Maclean D."/>
            <person name="Chibucos M.C."/>
            <person name="McDonald H."/>
            <person name="McWalters J."/>
            <person name="Meijer H.J."/>
            <person name="Morgan W."/>
            <person name="Morris P.F."/>
            <person name="Munro C.A."/>
            <person name="O'Neill K."/>
            <person name="Ospina-Giraldo M."/>
            <person name="Pinzon A."/>
            <person name="Pritchard L."/>
            <person name="Ramsahoye B."/>
            <person name="Ren Q."/>
            <person name="Restrepo S."/>
            <person name="Roy S."/>
            <person name="Sadanandom A."/>
            <person name="Savidor A."/>
            <person name="Schornack S."/>
            <person name="Schwartz D.C."/>
            <person name="Schumann U.D."/>
            <person name="Schwessinger B."/>
            <person name="Seyer L."/>
            <person name="Sharpe T."/>
            <person name="Silvar C."/>
            <person name="Song J."/>
            <person name="Studholme D.J."/>
            <person name="Sykes S."/>
            <person name="Thines M."/>
            <person name="van de Vondervoort P.J."/>
            <person name="Phuntumart V."/>
            <person name="Wawra S."/>
            <person name="Weide R."/>
            <person name="Win J."/>
            <person name="Young C."/>
            <person name="Zhou S."/>
            <person name="Fry W."/>
            <person name="Meyers B.C."/>
            <person name="van West P."/>
            <person name="Ristaino J."/>
            <person name="Govers F."/>
            <person name="Birch P.R."/>
            <person name="Whisson S.C."/>
            <person name="Judelson H.S."/>
            <person name="Nusbaum C."/>
        </authorList>
    </citation>
    <scope>NUCLEOTIDE SEQUENCE [LARGE SCALE GENOMIC DNA]</scope>
    <source>
        <strain evidence="4">T30-4</strain>
    </source>
</reference>
<gene>
    <name evidence="3" type="ORF">PITG_11803</name>
</gene>